<evidence type="ECO:0000313" key="1">
    <source>
        <dbReference type="EMBL" id="CAF1410656.1"/>
    </source>
</evidence>
<dbReference type="Proteomes" id="UP000677228">
    <property type="component" value="Unassembled WGS sequence"/>
</dbReference>
<dbReference type="EMBL" id="CAJOBA010048650">
    <property type="protein sequence ID" value="CAF4214821.1"/>
    <property type="molecule type" value="Genomic_DNA"/>
</dbReference>
<name>A0A8S2FBB8_9BILA</name>
<protein>
    <submittedName>
        <fullName evidence="1">Uncharacterized protein</fullName>
    </submittedName>
</protein>
<proteinExistence type="predicted"/>
<dbReference type="Proteomes" id="UP000682733">
    <property type="component" value="Unassembled WGS sequence"/>
</dbReference>
<accession>A0A8S2FBB8</accession>
<evidence type="ECO:0000313" key="3">
    <source>
        <dbReference type="Proteomes" id="UP000677228"/>
    </source>
</evidence>
<evidence type="ECO:0000313" key="2">
    <source>
        <dbReference type="EMBL" id="CAF4214821.1"/>
    </source>
</evidence>
<reference evidence="1" key="1">
    <citation type="submission" date="2021-02" db="EMBL/GenBank/DDBJ databases">
        <authorList>
            <person name="Nowell W R."/>
        </authorList>
    </citation>
    <scope>NUCLEOTIDE SEQUENCE</scope>
</reference>
<organism evidence="1 3">
    <name type="scientific">Didymodactylos carnosus</name>
    <dbReference type="NCBI Taxonomy" id="1234261"/>
    <lineage>
        <taxon>Eukaryota</taxon>
        <taxon>Metazoa</taxon>
        <taxon>Spiralia</taxon>
        <taxon>Gnathifera</taxon>
        <taxon>Rotifera</taxon>
        <taxon>Eurotatoria</taxon>
        <taxon>Bdelloidea</taxon>
        <taxon>Philodinida</taxon>
        <taxon>Philodinidae</taxon>
        <taxon>Didymodactylos</taxon>
    </lineage>
</organism>
<dbReference type="AlphaFoldDB" id="A0A8S2FBB8"/>
<sequence length="204" mass="24033">MEVLDDSIDLFKKYKLKCRPVQTEDRVKNEQSVELQNNYNREDEIVERINHRSNVFDNSDDFYLQFQITNVNDILDDTTKVEQSSNSCKEMHRVQLFDHKDILLLLDDNNSLHSVSTTNDIKTNQRTWINRSFELSNNVPMSESNEQNQIVNHKLSFIDKYAFTDNSTSLENEYDTHTKIKVGHYTDCLSQIQNPDLSKIRHIT</sequence>
<comment type="caution">
    <text evidence="1">The sequence shown here is derived from an EMBL/GenBank/DDBJ whole genome shotgun (WGS) entry which is preliminary data.</text>
</comment>
<gene>
    <name evidence="1" type="ORF">OVA965_LOCUS33355</name>
    <name evidence="2" type="ORF">TMI583_LOCUS34245</name>
</gene>
<dbReference type="EMBL" id="CAJNOK010026903">
    <property type="protein sequence ID" value="CAF1410656.1"/>
    <property type="molecule type" value="Genomic_DNA"/>
</dbReference>